<dbReference type="SUPFAM" id="SSF53706">
    <property type="entry name" value="Formate dehydrogenase/DMSO reductase, domains 1-3"/>
    <property type="match status" value="1"/>
</dbReference>
<keyword evidence="2" id="KW-0004">4Fe-4S</keyword>
<evidence type="ECO:0000259" key="6">
    <source>
        <dbReference type="PROSITE" id="PS51669"/>
    </source>
</evidence>
<proteinExistence type="predicted"/>
<dbReference type="InterPro" id="IPR006656">
    <property type="entry name" value="Mopterin_OxRdtase"/>
</dbReference>
<dbReference type="PANTHER" id="PTHR43105:SF10">
    <property type="entry name" value="NADH-QUINONE OXIDOREDUCTASE SUBUNIT G"/>
    <property type="match status" value="1"/>
</dbReference>
<dbReference type="InterPro" id="IPR006657">
    <property type="entry name" value="MoPterin_dinucl-bd_dom"/>
</dbReference>
<keyword evidence="8" id="KW-1185">Reference proteome</keyword>
<dbReference type="SMART" id="SM00926">
    <property type="entry name" value="Molybdop_Fe4S4"/>
    <property type="match status" value="1"/>
</dbReference>
<dbReference type="InterPro" id="IPR050123">
    <property type="entry name" value="Prok_molybdopt-oxidoreductase"/>
</dbReference>
<dbReference type="EMBL" id="JBHSOZ010000009">
    <property type="protein sequence ID" value="MFC5714029.1"/>
    <property type="molecule type" value="Genomic_DNA"/>
</dbReference>
<keyword evidence="5" id="KW-0411">Iron-sulfur</keyword>
<accession>A0ABW0YUI5</accession>
<dbReference type="InterPro" id="IPR006963">
    <property type="entry name" value="Mopterin_OxRdtase_4Fe-4S_dom"/>
</dbReference>
<reference evidence="8" key="1">
    <citation type="journal article" date="2019" name="Int. J. Syst. Evol. Microbiol.">
        <title>The Global Catalogue of Microorganisms (GCM) 10K type strain sequencing project: providing services to taxonomists for standard genome sequencing and annotation.</title>
        <authorList>
            <consortium name="The Broad Institute Genomics Platform"/>
            <consortium name="The Broad Institute Genome Sequencing Center for Infectious Disease"/>
            <person name="Wu L."/>
            <person name="Ma J."/>
        </authorList>
    </citation>
    <scope>NUCLEOTIDE SEQUENCE [LARGE SCALE GENOMIC DNA]</scope>
    <source>
        <strain evidence="8">CECT 7184</strain>
    </source>
</reference>
<name>A0ABW0YUI5_9BACI</name>
<evidence type="ECO:0000256" key="2">
    <source>
        <dbReference type="ARBA" id="ARBA00022485"/>
    </source>
</evidence>
<organism evidence="7 8">
    <name type="scientific">Thalassorhabdus alkalitolerans</name>
    <dbReference type="NCBI Taxonomy" id="2282697"/>
    <lineage>
        <taxon>Bacteria</taxon>
        <taxon>Bacillati</taxon>
        <taxon>Bacillota</taxon>
        <taxon>Bacilli</taxon>
        <taxon>Bacillales</taxon>
        <taxon>Bacillaceae</taxon>
        <taxon>Thalassorhabdus</taxon>
    </lineage>
</organism>
<dbReference type="CDD" id="cd00508">
    <property type="entry name" value="MopB_CT_Fdh-Nap-like"/>
    <property type="match status" value="1"/>
</dbReference>
<evidence type="ECO:0000313" key="8">
    <source>
        <dbReference type="Proteomes" id="UP001596142"/>
    </source>
</evidence>
<dbReference type="RefSeq" id="WP_385942546.1">
    <property type="nucleotide sequence ID" value="NZ_JBHSOZ010000009.1"/>
</dbReference>
<dbReference type="Gene3D" id="2.40.40.20">
    <property type="match status" value="1"/>
</dbReference>
<dbReference type="Pfam" id="PF04879">
    <property type="entry name" value="Molybdop_Fe4S4"/>
    <property type="match status" value="1"/>
</dbReference>
<evidence type="ECO:0000256" key="1">
    <source>
        <dbReference type="ARBA" id="ARBA00001942"/>
    </source>
</evidence>
<dbReference type="PROSITE" id="PS00490">
    <property type="entry name" value="MOLYBDOPTERIN_PROK_2"/>
    <property type="match status" value="1"/>
</dbReference>
<dbReference type="PROSITE" id="PS51669">
    <property type="entry name" value="4FE4S_MOW_BIS_MGD"/>
    <property type="match status" value="1"/>
</dbReference>
<dbReference type="SUPFAM" id="SSF50692">
    <property type="entry name" value="ADC-like"/>
    <property type="match status" value="1"/>
</dbReference>
<dbReference type="Proteomes" id="UP001596142">
    <property type="component" value="Unassembled WGS sequence"/>
</dbReference>
<dbReference type="Gene3D" id="3.40.50.740">
    <property type="match status" value="1"/>
</dbReference>
<dbReference type="Pfam" id="PF01568">
    <property type="entry name" value="Molydop_binding"/>
    <property type="match status" value="1"/>
</dbReference>
<keyword evidence="3" id="KW-0479">Metal-binding</keyword>
<gene>
    <name evidence="7" type="ORF">ACFPU1_14805</name>
</gene>
<feature type="domain" description="4Fe-4S Mo/W bis-MGD-type" evidence="6">
    <location>
        <begin position="19"/>
        <end position="77"/>
    </location>
</feature>
<evidence type="ECO:0000256" key="5">
    <source>
        <dbReference type="ARBA" id="ARBA00023014"/>
    </source>
</evidence>
<dbReference type="NCBIfam" id="NF047855">
    <property type="entry name" value="AssmNtatRedNasC"/>
    <property type="match status" value="1"/>
</dbReference>
<keyword evidence="4" id="KW-0408">Iron</keyword>
<evidence type="ECO:0000256" key="4">
    <source>
        <dbReference type="ARBA" id="ARBA00023004"/>
    </source>
</evidence>
<dbReference type="PANTHER" id="PTHR43105">
    <property type="entry name" value="RESPIRATORY NITRATE REDUCTASE"/>
    <property type="match status" value="1"/>
</dbReference>
<evidence type="ECO:0000256" key="3">
    <source>
        <dbReference type="ARBA" id="ARBA00022723"/>
    </source>
</evidence>
<dbReference type="Pfam" id="PF00384">
    <property type="entry name" value="Molybdopterin"/>
    <property type="match status" value="1"/>
</dbReference>
<sequence>MTDLLLKYFREKEQKVQSEKVYNTQCPFCSMQCKIQLVEQTVVTRKKYSAQGLDNPTTQGRVCIKGLNAHHHAVHKDRITYPMAKGEDGQFHRISWDKALHLIKENFTEIQREDGMDALSVYGGGSLTNESAYLLGKFARIGLQTKYIDYNGRFCMSSAASAGAKVFGIDRGLTNTLSEIPESEVIILAGTNIADCQPTIMPYFEEAKANGAYIIAIDPRETGTTKMADLHLKVKPGKDAALSNGILKVLIEENLIDESFIDERTNGFDEVQEHVASFSLEEISQSTGVAEAEIQKAAMKFGKAATGTIFTARGVEQQTDGHMAVRNFLNILLVTGKIGKPNCGYGAITGQANGQGGREHGQKSDQLPGYRSIENPDHRQYIAEVWGVKDTDIPGKGVSAYEMMEKVHQGEITGMFLMASNPIVSNPNATLVKNGLKKLKYLVAVDMFISETAELADLILPPTSYLENEGTLTNMEGRVMHREGQRRIPGEAKHDWKILCEVARVMGKEEYFTYETVEDIFNELRVASRGGMADYYGMTYERIKEKEGILWPCPDTTHEGTSRLFEERFHHADGRAAMMPVSNEPSIQKEEPSEEFPVYLTTGRVMAHYLTGVQTRKTSALNARFFESFIEIHPSTARKYEIEDNSLVKITSKRGEIVVRSKWSTDIREDTVFVPFHWAESQNVNNLIPRELDPQCRMPGFKTSAVKVQPFTAVI</sequence>
<dbReference type="CDD" id="cd02754">
    <property type="entry name" value="MopB_Nitrate-R-NapA-like"/>
    <property type="match status" value="1"/>
</dbReference>
<dbReference type="InterPro" id="IPR009010">
    <property type="entry name" value="Asp_de-COase-like_dom_sf"/>
</dbReference>
<dbReference type="Gene3D" id="2.20.25.90">
    <property type="entry name" value="ADC-like domains"/>
    <property type="match status" value="1"/>
</dbReference>
<comment type="cofactor">
    <cofactor evidence="1">
        <name>Mo-bis(molybdopterin guanine dinucleotide)</name>
        <dbReference type="ChEBI" id="CHEBI:60539"/>
    </cofactor>
</comment>
<comment type="caution">
    <text evidence="7">The sequence shown here is derived from an EMBL/GenBank/DDBJ whole genome shotgun (WGS) entry which is preliminary data.</text>
</comment>
<dbReference type="InterPro" id="IPR006655">
    <property type="entry name" value="Mopterin_OxRdtase_prok_CS"/>
</dbReference>
<protein>
    <submittedName>
        <fullName evidence="7">Molybdopterin oxidoreductase family protein</fullName>
    </submittedName>
</protein>
<dbReference type="Gene3D" id="3.40.228.10">
    <property type="entry name" value="Dimethylsulfoxide Reductase, domain 2"/>
    <property type="match status" value="1"/>
</dbReference>
<evidence type="ECO:0000313" key="7">
    <source>
        <dbReference type="EMBL" id="MFC5714029.1"/>
    </source>
</evidence>